<accession>A0A943UZ34</accession>
<dbReference type="AlphaFoldDB" id="A0A943UZ34"/>
<dbReference type="Proteomes" id="UP000727506">
    <property type="component" value="Unassembled WGS sequence"/>
</dbReference>
<protein>
    <submittedName>
        <fullName evidence="2">Uncharacterized protein</fullName>
    </submittedName>
</protein>
<feature type="transmembrane region" description="Helical" evidence="1">
    <location>
        <begin position="235"/>
        <end position="255"/>
    </location>
</feature>
<gene>
    <name evidence="2" type="ORF">KH142_02025</name>
</gene>
<comment type="caution">
    <text evidence="2">The sequence shown here is derived from an EMBL/GenBank/DDBJ whole genome shotgun (WGS) entry which is preliminary data.</text>
</comment>
<sequence length="261" mass="26967">MLSMLKALAYSVARSRFAAVFALLFVLMCLFEAAAIWMHLHVPWFAELGIVVGVHDGVPSLALWGVSFMGGSLVAMLCSIFMASVAAGFFKNGFVKNVIQTRGGRVSYALSFAALCVVVSVVAVTVGALVTEAGVRIAGVAPAFPSAGDLLQWLAQGALCAAAYAVLSVLTAFVTKSEVAGVIAAISLGGGGVENLTQLVLANIPYLPPFIRDCLDGYLAADVSTLAAGGICDPFSYVQSIATILVGVALCVAVMRRRSLG</sequence>
<evidence type="ECO:0000313" key="2">
    <source>
        <dbReference type="EMBL" id="MBS6940258.1"/>
    </source>
</evidence>
<name>A0A943UZ34_9ACTN</name>
<dbReference type="EMBL" id="JAGZSV010000019">
    <property type="protein sequence ID" value="MBS6940258.1"/>
    <property type="molecule type" value="Genomic_DNA"/>
</dbReference>
<proteinExistence type="predicted"/>
<feature type="transmembrane region" description="Helical" evidence="1">
    <location>
        <begin position="61"/>
        <end position="87"/>
    </location>
</feature>
<evidence type="ECO:0000256" key="1">
    <source>
        <dbReference type="SAM" id="Phobius"/>
    </source>
</evidence>
<organism evidence="2 3">
    <name type="scientific">Slackia piriformis</name>
    <dbReference type="NCBI Taxonomy" id="626934"/>
    <lineage>
        <taxon>Bacteria</taxon>
        <taxon>Bacillati</taxon>
        <taxon>Actinomycetota</taxon>
        <taxon>Coriobacteriia</taxon>
        <taxon>Eggerthellales</taxon>
        <taxon>Eggerthellaceae</taxon>
        <taxon>Slackia</taxon>
    </lineage>
</organism>
<feature type="transmembrane region" description="Helical" evidence="1">
    <location>
        <begin position="150"/>
        <end position="174"/>
    </location>
</feature>
<reference evidence="2" key="1">
    <citation type="submission" date="2021-02" db="EMBL/GenBank/DDBJ databases">
        <title>Infant gut strain persistence is associated with maternal origin, phylogeny, and functional potential including surface adhesion and iron acquisition.</title>
        <authorList>
            <person name="Lou Y.C."/>
        </authorList>
    </citation>
    <scope>NUCLEOTIDE SEQUENCE</scope>
    <source>
        <strain evidence="2">L2_039_000G1_dasL2_039_000G1_concoct_11</strain>
    </source>
</reference>
<keyword evidence="1" id="KW-0472">Membrane</keyword>
<keyword evidence="1" id="KW-1133">Transmembrane helix</keyword>
<keyword evidence="1" id="KW-0812">Transmembrane</keyword>
<evidence type="ECO:0000313" key="3">
    <source>
        <dbReference type="Proteomes" id="UP000727506"/>
    </source>
</evidence>
<feature type="transmembrane region" description="Helical" evidence="1">
    <location>
        <begin position="181"/>
        <end position="201"/>
    </location>
</feature>
<feature type="transmembrane region" description="Helical" evidence="1">
    <location>
        <begin position="108"/>
        <end position="130"/>
    </location>
</feature>